<accession>D5VRV5</accession>
<dbReference type="RefSeq" id="WP_013100054.1">
    <property type="nucleotide sequence ID" value="NC_014122.1"/>
</dbReference>
<sequence>MKKLFVIFLSLFIVLATFLSGCTGTGESGEKVIKVGVLTDLSGDLSTDGRQINNILKIAKDNVEQYLKEKGLNYKVELYVEDTQTNPSLCLQKVQNLKAQGCNLIIGPLSSSEVKNIKNFVMSNKLVIISPSSTAIPQLLGFASPEDKKYIFRIVPNDNFQGKAIAGELKDMGIKNVVVLYRDDAWGQGLESAAVTNMKNLGINVIAEIKYPSQPTPSDWSPYIQKLLDYTKGKDAKDTGILAIGFGELATLMSQIPDNSPLLNYKWFGSDGFAMNENILKVAKAKGEKVGFYSTVFYGKSKEAEKIVEEYRKRGYGEEVGQYALCAYDAFMLGVISYAEMLKEKGSYDPDLLSKLIKENAVKYSNGDFGFKPVTGYIEFNEWNDRATGDYGIYAITKDGWKLVGIWHYKDGKIEWL</sequence>
<dbReference type="PROSITE" id="PS51257">
    <property type="entry name" value="PROKAR_LIPOPROTEIN"/>
    <property type="match status" value="1"/>
</dbReference>
<evidence type="ECO:0000313" key="3">
    <source>
        <dbReference type="EMBL" id="ADG13308.1"/>
    </source>
</evidence>
<dbReference type="PANTHER" id="PTHR30483">
    <property type="entry name" value="LEUCINE-SPECIFIC-BINDING PROTEIN"/>
    <property type="match status" value="1"/>
</dbReference>
<dbReference type="Pfam" id="PF13458">
    <property type="entry name" value="Peripla_BP_6"/>
    <property type="match status" value="1"/>
</dbReference>
<protein>
    <submittedName>
        <fullName evidence="3">Extracellular ligand-binding receptor</fullName>
    </submittedName>
</protein>
<proteinExistence type="predicted"/>
<dbReference type="EMBL" id="CP002009">
    <property type="protein sequence ID" value="ADG13308.1"/>
    <property type="molecule type" value="Genomic_DNA"/>
</dbReference>
<dbReference type="OrthoDB" id="21336at2157"/>
<keyword evidence="1" id="KW-0732">Signal</keyword>
<dbReference type="HOGENOM" id="CLU_027128_5_1_2"/>
<dbReference type="InterPro" id="IPR051010">
    <property type="entry name" value="BCAA_transport"/>
</dbReference>
<dbReference type="eggNOG" id="arCOG01021">
    <property type="taxonomic scope" value="Archaea"/>
</dbReference>
<dbReference type="InterPro" id="IPR028081">
    <property type="entry name" value="Leu-bd"/>
</dbReference>
<dbReference type="SUPFAM" id="SSF53822">
    <property type="entry name" value="Periplasmic binding protein-like I"/>
    <property type="match status" value="1"/>
</dbReference>
<evidence type="ECO:0000256" key="1">
    <source>
        <dbReference type="ARBA" id="ARBA00022729"/>
    </source>
</evidence>
<dbReference type="KEGG" id="mif:Metin_0639"/>
<reference evidence="3" key="1">
    <citation type="submission" date="2010-04" db="EMBL/GenBank/DDBJ databases">
        <title>Complete sequence of Methanocaldococcus infernus ME.</title>
        <authorList>
            <consortium name="US DOE Joint Genome Institute"/>
            <person name="Lucas S."/>
            <person name="Copeland A."/>
            <person name="Lapidus A."/>
            <person name="Cheng J.-F."/>
            <person name="Bruce D."/>
            <person name="Goodwin L."/>
            <person name="Pitluck S."/>
            <person name="Munk A.C."/>
            <person name="Detter J.C."/>
            <person name="Han C."/>
            <person name="Tapia R."/>
            <person name="Land M."/>
            <person name="Hauser L."/>
            <person name="Kyrpides N."/>
            <person name="Mikhailova N."/>
            <person name="Sieprawska-Lupa M."/>
            <person name="Whitman W.B."/>
            <person name="Woyke T."/>
        </authorList>
    </citation>
    <scope>NUCLEOTIDE SEQUENCE [LARGE SCALE GENOMIC DNA]</scope>
    <source>
        <strain evidence="3">ME</strain>
    </source>
</reference>
<gene>
    <name evidence="3" type="ordered locus">Metin_0639</name>
</gene>
<name>D5VRV5_METIM</name>
<dbReference type="PANTHER" id="PTHR30483:SF40">
    <property type="entry name" value="HISTIDINE KINASE"/>
    <property type="match status" value="1"/>
</dbReference>
<dbReference type="STRING" id="573063.Metin_0639"/>
<dbReference type="Gene3D" id="3.40.50.2300">
    <property type="match status" value="2"/>
</dbReference>
<dbReference type="Proteomes" id="UP000002061">
    <property type="component" value="Chromosome"/>
</dbReference>
<dbReference type="InterPro" id="IPR028082">
    <property type="entry name" value="Peripla_BP_I"/>
</dbReference>
<dbReference type="GeneID" id="9131646"/>
<dbReference type="AlphaFoldDB" id="D5VRV5"/>
<keyword evidence="3" id="KW-0675">Receptor</keyword>
<feature type="domain" description="Leucine-binding protein" evidence="2">
    <location>
        <begin position="33"/>
        <end position="334"/>
    </location>
</feature>
<organism evidence="3 4">
    <name type="scientific">Methanocaldococcus infernus (strain DSM 11812 / JCM 15783 / ME)</name>
    <dbReference type="NCBI Taxonomy" id="573063"/>
    <lineage>
        <taxon>Archaea</taxon>
        <taxon>Methanobacteriati</taxon>
        <taxon>Methanobacteriota</taxon>
        <taxon>Methanomada group</taxon>
        <taxon>Methanococci</taxon>
        <taxon>Methanococcales</taxon>
        <taxon>Methanocaldococcaceae</taxon>
        <taxon>Methanocaldococcus</taxon>
    </lineage>
</organism>
<keyword evidence="4" id="KW-1185">Reference proteome</keyword>
<evidence type="ECO:0000313" key="4">
    <source>
        <dbReference type="Proteomes" id="UP000002061"/>
    </source>
</evidence>
<evidence type="ECO:0000259" key="2">
    <source>
        <dbReference type="Pfam" id="PF13458"/>
    </source>
</evidence>